<dbReference type="EMBL" id="AGNL01035091">
    <property type="protein sequence ID" value="EJK54900.1"/>
    <property type="molecule type" value="Genomic_DNA"/>
</dbReference>
<feature type="compositionally biased region" description="Basic residues" evidence="5">
    <location>
        <begin position="412"/>
        <end position="427"/>
    </location>
</feature>
<dbReference type="InterPro" id="IPR047153">
    <property type="entry name" value="TRIM45/56/19-like"/>
</dbReference>
<dbReference type="PANTHER" id="PTHR25462:SF296">
    <property type="entry name" value="MEIOTIC P26, ISOFORM F"/>
    <property type="match status" value="1"/>
</dbReference>
<dbReference type="PROSITE" id="PS50089">
    <property type="entry name" value="ZF_RING_2"/>
    <property type="match status" value="1"/>
</dbReference>
<keyword evidence="8" id="KW-1185">Reference proteome</keyword>
<dbReference type="SMART" id="SM00184">
    <property type="entry name" value="RING"/>
    <property type="match status" value="1"/>
</dbReference>
<evidence type="ECO:0000256" key="5">
    <source>
        <dbReference type="SAM" id="MobiDB-lite"/>
    </source>
</evidence>
<dbReference type="Gene3D" id="3.30.40.10">
    <property type="entry name" value="Zinc/RING finger domain, C3HC4 (zinc finger)"/>
    <property type="match status" value="1"/>
</dbReference>
<keyword evidence="1" id="KW-0479">Metal-binding</keyword>
<proteinExistence type="predicted"/>
<feature type="domain" description="RING-type" evidence="6">
    <location>
        <begin position="19"/>
        <end position="64"/>
    </location>
</feature>
<dbReference type="AlphaFoldDB" id="K0RP80"/>
<evidence type="ECO:0000256" key="3">
    <source>
        <dbReference type="ARBA" id="ARBA00022833"/>
    </source>
</evidence>
<evidence type="ECO:0000259" key="6">
    <source>
        <dbReference type="PROSITE" id="PS50089"/>
    </source>
</evidence>
<dbReference type="CDD" id="cd16449">
    <property type="entry name" value="RING-HC"/>
    <property type="match status" value="1"/>
</dbReference>
<comment type="caution">
    <text evidence="7">The sequence shown here is derived from an EMBL/GenBank/DDBJ whole genome shotgun (WGS) entry which is preliminary data.</text>
</comment>
<keyword evidence="2 4" id="KW-0863">Zinc-finger</keyword>
<evidence type="ECO:0000256" key="2">
    <source>
        <dbReference type="ARBA" id="ARBA00022771"/>
    </source>
</evidence>
<dbReference type="eggNOG" id="ENOG502QSQ8">
    <property type="taxonomic scope" value="Eukaryota"/>
</dbReference>
<dbReference type="InterPro" id="IPR017907">
    <property type="entry name" value="Znf_RING_CS"/>
</dbReference>
<dbReference type="InterPro" id="IPR036770">
    <property type="entry name" value="Ankyrin_rpt-contain_sf"/>
</dbReference>
<protein>
    <recommendedName>
        <fullName evidence="6">RING-type domain-containing protein</fullName>
    </recommendedName>
</protein>
<dbReference type="PANTHER" id="PTHR25462">
    <property type="entry name" value="BONUS, ISOFORM C-RELATED"/>
    <property type="match status" value="1"/>
</dbReference>
<evidence type="ECO:0000313" key="7">
    <source>
        <dbReference type="EMBL" id="EJK54900.1"/>
    </source>
</evidence>
<evidence type="ECO:0000256" key="4">
    <source>
        <dbReference type="PROSITE-ProRule" id="PRU00175"/>
    </source>
</evidence>
<sequence length="427" mass="47766">MAAQTDGTDANTVVTETTCGICLEEPKDPRFLPCGHSFCDCCLGEWRSCYGVKEEMRRKCPICRARIPPSKEMVSSLLTYRAAKQKWEDNKKTSSEEYHLACQLLKLAEEDVGADWDGVTVLEDDRKQAVAMPDYIYNAALRGDIKSVLKWISANTEDRVNAVTSDEMMNVPILFVASRNNHLMLILFLASKNNHLTLMTLLLQLGADADFRTSKGFTSIQILCSDAMFERGDVSLSVRLLLSWGATSIQDGDEWKDRLSIAREWGYHELANLFESELGGRRCEIVNLPSQPEINGKTCVADEYLPDSNQYKVTLETKSKAVLVLGPDNLKRRDRTPQDCGYYVEFKNGRTIRHDFDSNEDCHAFVAALNNNRETQPAVTEEAEARAEQAAAELLAELGLDDSPSEPSSGCKAKKSKKKKGGKKKRK</sequence>
<evidence type="ECO:0000256" key="1">
    <source>
        <dbReference type="ARBA" id="ARBA00022723"/>
    </source>
</evidence>
<dbReference type="Proteomes" id="UP000266841">
    <property type="component" value="Unassembled WGS sequence"/>
</dbReference>
<feature type="region of interest" description="Disordered" evidence="5">
    <location>
        <begin position="396"/>
        <end position="427"/>
    </location>
</feature>
<dbReference type="PROSITE" id="PS00518">
    <property type="entry name" value="ZF_RING_1"/>
    <property type="match status" value="1"/>
</dbReference>
<organism evidence="7 8">
    <name type="scientific">Thalassiosira oceanica</name>
    <name type="common">Marine diatom</name>
    <dbReference type="NCBI Taxonomy" id="159749"/>
    <lineage>
        <taxon>Eukaryota</taxon>
        <taxon>Sar</taxon>
        <taxon>Stramenopiles</taxon>
        <taxon>Ochrophyta</taxon>
        <taxon>Bacillariophyta</taxon>
        <taxon>Coscinodiscophyceae</taxon>
        <taxon>Thalassiosirophycidae</taxon>
        <taxon>Thalassiosirales</taxon>
        <taxon>Thalassiosiraceae</taxon>
        <taxon>Thalassiosira</taxon>
    </lineage>
</organism>
<gene>
    <name evidence="7" type="ORF">THAOC_25433</name>
</gene>
<reference evidence="7 8" key="1">
    <citation type="journal article" date="2012" name="Genome Biol.">
        <title>Genome and low-iron response of an oceanic diatom adapted to chronic iron limitation.</title>
        <authorList>
            <person name="Lommer M."/>
            <person name="Specht M."/>
            <person name="Roy A.S."/>
            <person name="Kraemer L."/>
            <person name="Andreson R."/>
            <person name="Gutowska M.A."/>
            <person name="Wolf J."/>
            <person name="Bergner S.V."/>
            <person name="Schilhabel M.B."/>
            <person name="Klostermeier U.C."/>
            <person name="Beiko R.G."/>
            <person name="Rosenstiel P."/>
            <person name="Hippler M."/>
            <person name="Laroche J."/>
        </authorList>
    </citation>
    <scope>NUCLEOTIDE SEQUENCE [LARGE SCALE GENOMIC DNA]</scope>
    <source>
        <strain evidence="7 8">CCMP1005</strain>
    </source>
</reference>
<dbReference type="InterPro" id="IPR013083">
    <property type="entry name" value="Znf_RING/FYVE/PHD"/>
</dbReference>
<accession>K0RP80</accession>
<dbReference type="SUPFAM" id="SSF57850">
    <property type="entry name" value="RING/U-box"/>
    <property type="match status" value="1"/>
</dbReference>
<keyword evidence="3" id="KW-0862">Zinc</keyword>
<dbReference type="GO" id="GO:0061630">
    <property type="term" value="F:ubiquitin protein ligase activity"/>
    <property type="evidence" value="ECO:0007669"/>
    <property type="project" value="TreeGrafter"/>
</dbReference>
<dbReference type="Gene3D" id="1.25.40.20">
    <property type="entry name" value="Ankyrin repeat-containing domain"/>
    <property type="match status" value="1"/>
</dbReference>
<name>K0RP80_THAOC</name>
<dbReference type="GO" id="GO:0008270">
    <property type="term" value="F:zinc ion binding"/>
    <property type="evidence" value="ECO:0007669"/>
    <property type="project" value="UniProtKB-KW"/>
</dbReference>
<dbReference type="SUPFAM" id="SSF48403">
    <property type="entry name" value="Ankyrin repeat"/>
    <property type="match status" value="1"/>
</dbReference>
<dbReference type="OrthoDB" id="264520at2759"/>
<dbReference type="Pfam" id="PF13920">
    <property type="entry name" value="zf-C3HC4_3"/>
    <property type="match status" value="1"/>
</dbReference>
<evidence type="ECO:0000313" key="8">
    <source>
        <dbReference type="Proteomes" id="UP000266841"/>
    </source>
</evidence>
<dbReference type="InterPro" id="IPR001841">
    <property type="entry name" value="Znf_RING"/>
</dbReference>